<dbReference type="InterPro" id="IPR003646">
    <property type="entry name" value="SH3-like_bac-type"/>
</dbReference>
<accession>A0A437KCY2</accession>
<proteinExistence type="predicted"/>
<comment type="caution">
    <text evidence="3">The sequence shown here is derived from an EMBL/GenBank/DDBJ whole genome shotgun (WGS) entry which is preliminary data.</text>
</comment>
<evidence type="ECO:0000313" key="3">
    <source>
        <dbReference type="EMBL" id="RVT64930.1"/>
    </source>
</evidence>
<dbReference type="GO" id="GO:0030288">
    <property type="term" value="C:outer membrane-bounded periplasmic space"/>
    <property type="evidence" value="ECO:0007669"/>
    <property type="project" value="TreeGrafter"/>
</dbReference>
<reference evidence="3 4" key="1">
    <citation type="submission" date="2019-01" db="EMBL/GenBank/DDBJ databases">
        <title>Bacillus sp. M5HDSG1-1, whole genome shotgun sequence.</title>
        <authorList>
            <person name="Tuo L."/>
        </authorList>
    </citation>
    <scope>NUCLEOTIDE SEQUENCE [LARGE SCALE GENOMIC DNA]</scope>
    <source>
        <strain evidence="3 4">M5HDSG1-1</strain>
    </source>
</reference>
<evidence type="ECO:0000256" key="1">
    <source>
        <dbReference type="SAM" id="MobiDB-lite"/>
    </source>
</evidence>
<dbReference type="GO" id="GO:0030435">
    <property type="term" value="P:sporulation resulting in formation of a cellular spore"/>
    <property type="evidence" value="ECO:0007669"/>
    <property type="project" value="InterPro"/>
</dbReference>
<dbReference type="EMBL" id="RZTZ01000002">
    <property type="protein sequence ID" value="RVT64930.1"/>
    <property type="molecule type" value="Genomic_DNA"/>
</dbReference>
<dbReference type="Gene3D" id="2.60.40.4070">
    <property type="match status" value="1"/>
</dbReference>
<gene>
    <name evidence="3" type="ORF">EM808_05285</name>
</gene>
<dbReference type="Pfam" id="PF08486">
    <property type="entry name" value="SpoIID"/>
    <property type="match status" value="1"/>
</dbReference>
<dbReference type="InterPro" id="IPR013486">
    <property type="entry name" value="SpoIID/LytB"/>
</dbReference>
<name>A0A437KCY2_9BACI</name>
<dbReference type="PANTHER" id="PTHR30032">
    <property type="entry name" value="N-ACETYLMURAMOYL-L-ALANINE AMIDASE-RELATED"/>
    <property type="match status" value="1"/>
</dbReference>
<sequence>MTSRGKHMIKLVSIMLIFVVILCAIPQQMKADSIPMIEVKLVNYLGNKSSITVVFNGDYTLTNGTKVSKGTEAVMSIVNSRLKLATKSGQVLMENETSINATPAHTDGNLAINDRGYYGSFQFVMEKDTKTNNIYIRPINKVDVETYLRGVVPQEMPALWSMEALKAQTVAARTYALKHKNDANMVDTIAKQVYGGIIGIHPRSDNAIQETAGMVLKYNNSLIDAVFSASNGGKTEVNSSVWGGTALPYFAVVEDAFDFNPATKDKFPWAIQLKQQQLPETLDLNDASTWWVTQKEADANNQVLKNMKTWLKNEGYIDDVNTVKIIRISKLELNVSALTSGGRVSKGTVNIDYLVKTNEKAVEKKTLVLNDTAASRIRAMVGIDKMPSYLVDVSKVENGSIYIQGRGNGHGVGLSQYGARNRADAGQSYQQILQFYFPKAALIKEYSGIVSSSQENTTVKKDTEASVTPSQDKKDTEAPVTPTQEKKDTEAPVKIAIPAKKDTAAPVISAFKASSDYKKNRSKLSMKINKSGKMTIAIKDSKGKIISTLAKNKAVKSGVLNFDWNISKVANGTYTAEMTAENLDGYKKTIKQKVSIQKPAKEKKGSVKATVLNMREKATTASKVITRLKKKQTVVIVAQQGSWYKVKYGSKTGYVSTKYITVLK</sequence>
<dbReference type="Proteomes" id="UP000288024">
    <property type="component" value="Unassembled WGS sequence"/>
</dbReference>
<evidence type="ECO:0000313" key="4">
    <source>
        <dbReference type="Proteomes" id="UP000288024"/>
    </source>
</evidence>
<dbReference type="InterPro" id="IPR051922">
    <property type="entry name" value="Bact_Sporulation_Assoc"/>
</dbReference>
<dbReference type="SMART" id="SM00287">
    <property type="entry name" value="SH3b"/>
    <property type="match status" value="1"/>
</dbReference>
<evidence type="ECO:0000259" key="2">
    <source>
        <dbReference type="PROSITE" id="PS51781"/>
    </source>
</evidence>
<dbReference type="AlphaFoldDB" id="A0A437KCY2"/>
<organism evidence="3 4">
    <name type="scientific">Niallia taxi</name>
    <dbReference type="NCBI Taxonomy" id="2499688"/>
    <lineage>
        <taxon>Bacteria</taxon>
        <taxon>Bacillati</taxon>
        <taxon>Bacillota</taxon>
        <taxon>Bacilli</taxon>
        <taxon>Bacillales</taxon>
        <taxon>Bacillaceae</taxon>
        <taxon>Niallia</taxon>
    </lineage>
</organism>
<feature type="domain" description="SH3b" evidence="2">
    <location>
        <begin position="602"/>
        <end position="664"/>
    </location>
</feature>
<feature type="region of interest" description="Disordered" evidence="1">
    <location>
        <begin position="453"/>
        <end position="492"/>
    </location>
</feature>
<keyword evidence="4" id="KW-1185">Reference proteome</keyword>
<dbReference type="InterPro" id="IPR013693">
    <property type="entry name" value="SpoIID/LytB_N"/>
</dbReference>
<dbReference type="NCBIfam" id="TIGR02669">
    <property type="entry name" value="SpoIID_LytB"/>
    <property type="match status" value="1"/>
</dbReference>
<dbReference type="Pfam" id="PF08239">
    <property type="entry name" value="SH3_3"/>
    <property type="match status" value="1"/>
</dbReference>
<dbReference type="Gene3D" id="2.30.30.40">
    <property type="entry name" value="SH3 Domains"/>
    <property type="match status" value="1"/>
</dbReference>
<dbReference type="PANTHER" id="PTHR30032:SF4">
    <property type="entry name" value="AMIDASE ENHANCER"/>
    <property type="match status" value="1"/>
</dbReference>
<dbReference type="PROSITE" id="PS51781">
    <property type="entry name" value="SH3B"/>
    <property type="match status" value="1"/>
</dbReference>
<protein>
    <submittedName>
        <fullName evidence="3">SpoIID/LytB domain-containing protein</fullName>
    </submittedName>
</protein>